<dbReference type="EMBL" id="JACHJF010000007">
    <property type="protein sequence ID" value="MBB5119263.1"/>
    <property type="molecule type" value="Genomic_DNA"/>
</dbReference>
<evidence type="ECO:0000259" key="2">
    <source>
        <dbReference type="Pfam" id="PF26136"/>
    </source>
</evidence>
<reference evidence="3 4" key="1">
    <citation type="submission" date="2020-08" db="EMBL/GenBank/DDBJ databases">
        <title>Genomic Encyclopedia of Type Strains, Phase III (KMG-III): the genomes of soil and plant-associated and newly described type strains.</title>
        <authorList>
            <person name="Whitman W."/>
        </authorList>
    </citation>
    <scope>NUCLEOTIDE SEQUENCE [LARGE SCALE GENOMIC DNA]</scope>
    <source>
        <strain evidence="3 4">CECT 3259</strain>
    </source>
</reference>
<feature type="compositionally biased region" description="Basic residues" evidence="1">
    <location>
        <begin position="168"/>
        <end position="179"/>
    </location>
</feature>
<evidence type="ECO:0000313" key="3">
    <source>
        <dbReference type="EMBL" id="MBB5119263.1"/>
    </source>
</evidence>
<organism evidence="3 4">
    <name type="scientific">Streptomyces eurocidicus</name>
    <name type="common">Streptoverticillium eurocidicus</name>
    <dbReference type="NCBI Taxonomy" id="66423"/>
    <lineage>
        <taxon>Bacteria</taxon>
        <taxon>Bacillati</taxon>
        <taxon>Actinomycetota</taxon>
        <taxon>Actinomycetes</taxon>
        <taxon>Kitasatosporales</taxon>
        <taxon>Streptomycetaceae</taxon>
        <taxon>Streptomyces</taxon>
    </lineage>
</organism>
<gene>
    <name evidence="3" type="ORF">FHS36_002696</name>
</gene>
<dbReference type="AlphaFoldDB" id="A0A7W8BCD0"/>
<feature type="region of interest" description="Disordered" evidence="1">
    <location>
        <begin position="152"/>
        <end position="189"/>
    </location>
</feature>
<feature type="compositionally biased region" description="Low complexity" evidence="1">
    <location>
        <begin position="157"/>
        <end position="167"/>
    </location>
</feature>
<name>A0A7W8BCD0_STREU</name>
<proteinExistence type="predicted"/>
<feature type="compositionally biased region" description="Low complexity" evidence="1">
    <location>
        <begin position="14"/>
        <end position="37"/>
    </location>
</feature>
<protein>
    <recommendedName>
        <fullName evidence="2">SCO6045-like C-terminal domain-containing protein</fullName>
    </recommendedName>
</protein>
<comment type="caution">
    <text evidence="3">The sequence shown here is derived from an EMBL/GenBank/DDBJ whole genome shotgun (WGS) entry which is preliminary data.</text>
</comment>
<dbReference type="InterPro" id="IPR058711">
    <property type="entry name" value="SCO6045-like_C"/>
</dbReference>
<evidence type="ECO:0000256" key="1">
    <source>
        <dbReference type="SAM" id="MobiDB-lite"/>
    </source>
</evidence>
<evidence type="ECO:0000313" key="4">
    <source>
        <dbReference type="Proteomes" id="UP000528608"/>
    </source>
</evidence>
<feature type="compositionally biased region" description="Basic and acidic residues" evidence="1">
    <location>
        <begin position="180"/>
        <end position="189"/>
    </location>
</feature>
<dbReference type="Pfam" id="PF26136">
    <property type="entry name" value="SCO6045_C"/>
    <property type="match status" value="1"/>
</dbReference>
<dbReference type="Proteomes" id="UP000528608">
    <property type="component" value="Unassembled WGS sequence"/>
</dbReference>
<feature type="region of interest" description="Disordered" evidence="1">
    <location>
        <begin position="1"/>
        <end position="39"/>
    </location>
</feature>
<sequence length="189" mass="20317">MSDVREAPGGPGPGAEEAVGNAKAPESTEAAAETGEAGELDAARKRLARAQLALLSTLVAGGPAPDGFDPGRLEAQRRALLDKRAHVIAKVAPELRDALGSRFHELFLGYARGRQMAGGHHRDALGFARELLRTGALEADPERHRRLADWVARRTARTSPSRSTGRPPLHRRLAAALRARRAERPRKGN</sequence>
<feature type="domain" description="SCO6045-like C-terminal" evidence="2">
    <location>
        <begin position="48"/>
        <end position="132"/>
    </location>
</feature>
<accession>A0A7W8BCD0</accession>